<evidence type="ECO:0000256" key="1">
    <source>
        <dbReference type="SAM" id="MobiDB-lite"/>
    </source>
</evidence>
<dbReference type="Proteomes" id="UP000886653">
    <property type="component" value="Unassembled WGS sequence"/>
</dbReference>
<evidence type="ECO:0000313" key="2">
    <source>
        <dbReference type="EMBL" id="KAG0149815.1"/>
    </source>
</evidence>
<accession>A0A9P6TFJ7</accession>
<evidence type="ECO:0000313" key="3">
    <source>
        <dbReference type="Proteomes" id="UP000886653"/>
    </source>
</evidence>
<sequence length="56" mass="6300">MWNWIGSIRGWASPGRLRLLPRAFKASVLEPWPLGAPRAAPEGLHLKEADSSEFWS</sequence>
<reference evidence="2" key="1">
    <citation type="submission" date="2013-11" db="EMBL/GenBank/DDBJ databases">
        <title>Genome sequence of the fusiform rust pathogen reveals effectors for host alternation and coevolution with pine.</title>
        <authorList>
            <consortium name="DOE Joint Genome Institute"/>
            <person name="Smith K."/>
            <person name="Pendleton A."/>
            <person name="Kubisiak T."/>
            <person name="Anderson C."/>
            <person name="Salamov A."/>
            <person name="Aerts A."/>
            <person name="Riley R."/>
            <person name="Clum A."/>
            <person name="Lindquist E."/>
            <person name="Ence D."/>
            <person name="Campbell M."/>
            <person name="Kronenberg Z."/>
            <person name="Feau N."/>
            <person name="Dhillon B."/>
            <person name="Hamelin R."/>
            <person name="Burleigh J."/>
            <person name="Smith J."/>
            <person name="Yandell M."/>
            <person name="Nelson C."/>
            <person name="Grigoriev I."/>
            <person name="Davis J."/>
        </authorList>
    </citation>
    <scope>NUCLEOTIDE SEQUENCE</scope>
    <source>
        <strain evidence="2">G11</strain>
    </source>
</reference>
<protein>
    <submittedName>
        <fullName evidence="2">Uncharacterized protein</fullName>
    </submittedName>
</protein>
<dbReference type="EMBL" id="MU167224">
    <property type="protein sequence ID" value="KAG0149815.1"/>
    <property type="molecule type" value="Genomic_DNA"/>
</dbReference>
<name>A0A9P6TFJ7_9BASI</name>
<feature type="region of interest" description="Disordered" evidence="1">
    <location>
        <begin position="37"/>
        <end position="56"/>
    </location>
</feature>
<gene>
    <name evidence="2" type="ORF">CROQUDRAFT_274731</name>
</gene>
<keyword evidence="3" id="KW-1185">Reference proteome</keyword>
<comment type="caution">
    <text evidence="2">The sequence shown here is derived from an EMBL/GenBank/DDBJ whole genome shotgun (WGS) entry which is preliminary data.</text>
</comment>
<proteinExistence type="predicted"/>
<organism evidence="2 3">
    <name type="scientific">Cronartium quercuum f. sp. fusiforme G11</name>
    <dbReference type="NCBI Taxonomy" id="708437"/>
    <lineage>
        <taxon>Eukaryota</taxon>
        <taxon>Fungi</taxon>
        <taxon>Dikarya</taxon>
        <taxon>Basidiomycota</taxon>
        <taxon>Pucciniomycotina</taxon>
        <taxon>Pucciniomycetes</taxon>
        <taxon>Pucciniales</taxon>
        <taxon>Coleosporiaceae</taxon>
        <taxon>Cronartium</taxon>
    </lineage>
</organism>
<dbReference type="AlphaFoldDB" id="A0A9P6TFJ7"/>